<dbReference type="EMBL" id="CAJVPY010005212">
    <property type="protein sequence ID" value="CAG8637913.1"/>
    <property type="molecule type" value="Genomic_DNA"/>
</dbReference>
<reference evidence="1" key="1">
    <citation type="submission" date="2021-06" db="EMBL/GenBank/DDBJ databases">
        <authorList>
            <person name="Kallberg Y."/>
            <person name="Tangrot J."/>
            <person name="Rosling A."/>
        </authorList>
    </citation>
    <scope>NUCLEOTIDE SEQUENCE</scope>
    <source>
        <strain evidence="1">MA453B</strain>
    </source>
</reference>
<keyword evidence="2" id="KW-1185">Reference proteome</keyword>
<comment type="caution">
    <text evidence="1">The sequence shown here is derived from an EMBL/GenBank/DDBJ whole genome shotgun (WGS) entry which is preliminary data.</text>
</comment>
<dbReference type="AlphaFoldDB" id="A0A9N9H0A5"/>
<evidence type="ECO:0000313" key="1">
    <source>
        <dbReference type="EMBL" id="CAG8637913.1"/>
    </source>
</evidence>
<proteinExistence type="predicted"/>
<sequence length="47" mass="5201">MLINSIQSVTLSKFDKLETETGNPLAKLLEPSNPNTHYKSISKLLVS</sequence>
<evidence type="ECO:0000313" key="2">
    <source>
        <dbReference type="Proteomes" id="UP000789405"/>
    </source>
</evidence>
<name>A0A9N9H0A5_9GLOM</name>
<accession>A0A9N9H0A5</accession>
<organism evidence="1 2">
    <name type="scientific">Dentiscutata erythropus</name>
    <dbReference type="NCBI Taxonomy" id="1348616"/>
    <lineage>
        <taxon>Eukaryota</taxon>
        <taxon>Fungi</taxon>
        <taxon>Fungi incertae sedis</taxon>
        <taxon>Mucoromycota</taxon>
        <taxon>Glomeromycotina</taxon>
        <taxon>Glomeromycetes</taxon>
        <taxon>Diversisporales</taxon>
        <taxon>Gigasporaceae</taxon>
        <taxon>Dentiscutata</taxon>
    </lineage>
</organism>
<gene>
    <name evidence="1" type="ORF">DERYTH_LOCUS9494</name>
</gene>
<dbReference type="Proteomes" id="UP000789405">
    <property type="component" value="Unassembled WGS sequence"/>
</dbReference>
<feature type="non-terminal residue" evidence="1">
    <location>
        <position position="47"/>
    </location>
</feature>
<protein>
    <submittedName>
        <fullName evidence="1">5401_t:CDS:1</fullName>
    </submittedName>
</protein>